<keyword evidence="4" id="KW-0328">Glycosyltransferase</keyword>
<feature type="transmembrane region" description="Helical" evidence="11">
    <location>
        <begin position="489"/>
        <end position="512"/>
    </location>
</feature>
<evidence type="ECO:0000256" key="7">
    <source>
        <dbReference type="ARBA" id="ARBA00022989"/>
    </source>
</evidence>
<evidence type="ECO:0000256" key="6">
    <source>
        <dbReference type="ARBA" id="ARBA00022692"/>
    </source>
</evidence>
<evidence type="ECO:0000256" key="1">
    <source>
        <dbReference type="ARBA" id="ARBA00004651"/>
    </source>
</evidence>
<dbReference type="GO" id="GO:0005886">
    <property type="term" value="C:plasma membrane"/>
    <property type="evidence" value="ECO:0007669"/>
    <property type="project" value="UniProtKB-SubCell"/>
</dbReference>
<dbReference type="GO" id="GO:0005935">
    <property type="term" value="C:cellular bud neck"/>
    <property type="evidence" value="ECO:0007669"/>
    <property type="project" value="EnsemblFungi"/>
</dbReference>
<dbReference type="CDD" id="cd04190">
    <property type="entry name" value="Chitin_synth_C"/>
    <property type="match status" value="1"/>
</dbReference>
<keyword evidence="7 11" id="KW-1133">Transmembrane helix</keyword>
<dbReference type="Proteomes" id="UP000189580">
    <property type="component" value="Chromosome d"/>
</dbReference>
<evidence type="ECO:0000256" key="5">
    <source>
        <dbReference type="ARBA" id="ARBA00022679"/>
    </source>
</evidence>
<keyword evidence="6 11" id="KW-0812">Transmembrane</keyword>
<proteinExistence type="predicted"/>
<dbReference type="GO" id="GO:0004100">
    <property type="term" value="F:chitin synthase activity"/>
    <property type="evidence" value="ECO:0007669"/>
    <property type="project" value="UniProtKB-EC"/>
</dbReference>
<dbReference type="EMBL" id="CP014502">
    <property type="protein sequence ID" value="ANB13910.1"/>
    <property type="molecule type" value="Genomic_DNA"/>
</dbReference>
<feature type="compositionally biased region" description="Basic and acidic residues" evidence="10">
    <location>
        <begin position="13"/>
        <end position="38"/>
    </location>
</feature>
<dbReference type="InterPro" id="IPR029044">
    <property type="entry name" value="Nucleotide-diphossugar_trans"/>
</dbReference>
<feature type="region of interest" description="Disordered" evidence="10">
    <location>
        <begin position="547"/>
        <end position="567"/>
    </location>
</feature>
<dbReference type="GO" id="GO:0045009">
    <property type="term" value="C:chitosome"/>
    <property type="evidence" value="ECO:0007669"/>
    <property type="project" value="EnsemblFungi"/>
</dbReference>
<dbReference type="EC" id="2.4.1.16" evidence="2"/>
<comment type="subcellular location">
    <subcellularLocation>
        <location evidence="1">Cell membrane</location>
        <topology evidence="1">Multi-pass membrane protein</topology>
    </subcellularLocation>
</comment>
<feature type="domain" description="Chitin synthase 4-like" evidence="12">
    <location>
        <begin position="397"/>
        <end position="476"/>
    </location>
</feature>
<reference evidence="13 14" key="1">
    <citation type="submission" date="2016-02" db="EMBL/GenBank/DDBJ databases">
        <title>Complete genome sequence and transcriptome regulation of the pentose utilising yeast Sugiyamaella lignohabitans.</title>
        <authorList>
            <person name="Bellasio M."/>
            <person name="Peymann A."/>
            <person name="Valli M."/>
            <person name="Sipitzky M."/>
            <person name="Graf A."/>
            <person name="Sauer M."/>
            <person name="Marx H."/>
            <person name="Mattanovich D."/>
        </authorList>
    </citation>
    <scope>NUCLEOTIDE SEQUENCE [LARGE SCALE GENOMIC DNA]</scope>
    <source>
        <strain evidence="13 14">CBS 10342</strain>
    </source>
</reference>
<evidence type="ECO:0000256" key="10">
    <source>
        <dbReference type="SAM" id="MobiDB-lite"/>
    </source>
</evidence>
<evidence type="ECO:0000313" key="13">
    <source>
        <dbReference type="EMBL" id="ANB13910.1"/>
    </source>
</evidence>
<dbReference type="GeneID" id="30037039"/>
<evidence type="ECO:0000313" key="14">
    <source>
        <dbReference type="Proteomes" id="UP000189580"/>
    </source>
</evidence>
<dbReference type="GO" id="GO:0006031">
    <property type="term" value="P:chitin biosynthetic process"/>
    <property type="evidence" value="ECO:0007669"/>
    <property type="project" value="EnsemblFungi"/>
</dbReference>
<name>A0A167ECN1_9ASCO</name>
<feature type="transmembrane region" description="Helical" evidence="11">
    <location>
        <begin position="238"/>
        <end position="258"/>
    </location>
</feature>
<keyword evidence="3" id="KW-1003">Cell membrane</keyword>
<dbReference type="GO" id="GO:0005628">
    <property type="term" value="C:prospore membrane"/>
    <property type="evidence" value="ECO:0007669"/>
    <property type="project" value="EnsemblFungi"/>
</dbReference>
<evidence type="ECO:0000256" key="8">
    <source>
        <dbReference type="ARBA" id="ARBA00023136"/>
    </source>
</evidence>
<feature type="region of interest" description="Disordered" evidence="10">
    <location>
        <begin position="1222"/>
        <end position="1251"/>
    </location>
</feature>
<keyword evidence="5" id="KW-0808">Transferase</keyword>
<feature type="transmembrane region" description="Helical" evidence="11">
    <location>
        <begin position="1073"/>
        <end position="1091"/>
    </location>
</feature>
<evidence type="ECO:0000259" key="12">
    <source>
        <dbReference type="Pfam" id="PF22997"/>
    </source>
</evidence>
<feature type="region of interest" description="Disordered" evidence="10">
    <location>
        <begin position="1"/>
        <end position="195"/>
    </location>
</feature>
<feature type="transmembrane region" description="Helical" evidence="11">
    <location>
        <begin position="1123"/>
        <end position="1141"/>
    </location>
</feature>
<organism evidence="13 14">
    <name type="scientific">Sugiyamaella lignohabitans</name>
    <dbReference type="NCBI Taxonomy" id="796027"/>
    <lineage>
        <taxon>Eukaryota</taxon>
        <taxon>Fungi</taxon>
        <taxon>Dikarya</taxon>
        <taxon>Ascomycota</taxon>
        <taxon>Saccharomycotina</taxon>
        <taxon>Dipodascomycetes</taxon>
        <taxon>Dipodascales</taxon>
        <taxon>Trichomonascaceae</taxon>
        <taxon>Sugiyamaella</taxon>
    </lineage>
</organism>
<keyword evidence="9" id="KW-0325">Glycoprotein</keyword>
<feature type="compositionally biased region" description="Basic and acidic residues" evidence="10">
    <location>
        <begin position="65"/>
        <end position="75"/>
    </location>
</feature>
<dbReference type="Gene3D" id="3.90.550.10">
    <property type="entry name" value="Spore Coat Polysaccharide Biosynthesis Protein SpsA, Chain A"/>
    <property type="match status" value="1"/>
</dbReference>
<sequence length="1251" mass="139787">MPKSSSNATIGQYEHDGIGRKRSLVRPERSRIDPDHPQYHYTQVAAQQAGRIQVQAAPSGADPAVYEHPHTRDIPMTDLSRSQSPNEKQEYDADGGDVYVDAKGGRNVYGLNDENGGEDNYEDNPYENGNKSYDDTNPYGVKNDMDHYGPSNLNDNDTDQVEPLNADDGPGSGKGGAREMSRKMSEKKAANKPLPGAKKPTSFWHAYCKIVTFWAPAPVLKLFGMRTKDRQMAWREKMGLITVIMYVAAFVAYLTFGFTTTVCNNNLVRLRNNEVNQGYLIINGRAYEMETFKHPEAVGIPKDTNILYPPVNAAGQDASFLFQNVNGNCRGLITPKADSKIPHDNKGNVAWYFPCQTFSQNGTTQPNFTFPHYNGYACHTSGKARQEYFGLKAAAEVYFTWDDIKNSTRKLVVYNGAVLDLSLLNFIDKSNLNYPSEFTMLQKDSTIMGADITQLMSHGRDGQIAKCLSEVIKVGYIDTENIGCIASQVVLYVSLVFIIGLVGIKFLFACYFKWFISGRQGAFYMDRKQLEKHNQEIEDWSNNIYSQGPIKKAPAPPRRKDRNSKFLKGNDKAINRQSVTMMSQIPVTSTSKLVPGGSIYGMNLGNNDASRNSFLLNNNASSDVVGDNSFLQGDTSYRGAGGLMLEDSYSDYPPNAMPAEQQSQVYSGGPGSYDYLVPQPPVDFQPFGFPLAHTICLVTAYSESIDGLRTTLDSIATTDYPNSHKLILIICDGIIKGSGNDMSTPEIALSMMTDFAEPMDQVKPYSYVSVVSGAKRHNMAKVYSGFYKYDDSTVDVAKQQRVPIMTIVKCGTPAEEGTAKPGNRGKRDSQIILMSFLQRVMFDERMTELEFEIFNGMYKITGIAPDFYEIVLMVDADTKVFPDSITHMVAQMVKDPEVMGLCGETKIANKTESWVSMIQVFEYFISHHQAKAFESVFGGVTCLPGCFCMYRIKAPKGDDGFWIPILANPDIVERYAENVVDTLHKKNLLLLGEDRFLSTLMLRTFPKRKQIFVPKAACKTIVPAEFKVLLSQRRRWINSTVHNLMELVLVRDLCGVFCISMQFVVFVDLVSTLVLPAAITFTLYVVIIAIVRKPTPTMSLILLALILGLPGVLIVITASRLSYVLWMIIYLFSLPIWNFVLPMNAYWKFDDFSWGDTRTIEGGDKGGHDETSGEFDSSQIIMKRWRDFQRERSRNIYPQSSGWGEGTVSMLSSSSLNAPMSLNSHTMDHASPTTSNLGSEFVQRPEDMTQF</sequence>
<dbReference type="Pfam" id="PF03142">
    <property type="entry name" value="Chitin_synth_2"/>
    <property type="match status" value="1"/>
</dbReference>
<dbReference type="OrthoDB" id="370884at2759"/>
<dbReference type="GO" id="GO:0097271">
    <property type="term" value="P:protein localization to bud neck"/>
    <property type="evidence" value="ECO:0007669"/>
    <property type="project" value="EnsemblFungi"/>
</dbReference>
<keyword evidence="8 11" id="KW-0472">Membrane</keyword>
<dbReference type="SUPFAM" id="SSF53448">
    <property type="entry name" value="Nucleotide-diphospho-sugar transferases"/>
    <property type="match status" value="1"/>
</dbReference>
<dbReference type="InterPro" id="IPR004835">
    <property type="entry name" value="Chitin_synth"/>
</dbReference>
<dbReference type="PANTHER" id="PTHR22914:SF16">
    <property type="entry name" value="CHITIN SYNTHASE 3"/>
    <property type="match status" value="1"/>
</dbReference>
<feature type="compositionally biased region" description="Basic and acidic residues" evidence="10">
    <location>
        <begin position="176"/>
        <end position="189"/>
    </location>
</feature>
<evidence type="ECO:0000256" key="11">
    <source>
        <dbReference type="SAM" id="Phobius"/>
    </source>
</evidence>
<evidence type="ECO:0000256" key="9">
    <source>
        <dbReference type="ARBA" id="ARBA00023180"/>
    </source>
</evidence>
<evidence type="ECO:0000256" key="3">
    <source>
        <dbReference type="ARBA" id="ARBA00022475"/>
    </source>
</evidence>
<feature type="transmembrane region" description="Helical" evidence="11">
    <location>
        <begin position="1098"/>
        <end position="1117"/>
    </location>
</feature>
<feature type="compositionally biased region" description="Acidic residues" evidence="10">
    <location>
        <begin position="115"/>
        <end position="125"/>
    </location>
</feature>
<keyword evidence="14" id="KW-1185">Reference proteome</keyword>
<feature type="compositionally biased region" description="Polar residues" evidence="10">
    <location>
        <begin position="1"/>
        <end position="10"/>
    </location>
</feature>
<evidence type="ECO:0000256" key="2">
    <source>
        <dbReference type="ARBA" id="ARBA00012543"/>
    </source>
</evidence>
<evidence type="ECO:0000256" key="4">
    <source>
        <dbReference type="ARBA" id="ARBA00022676"/>
    </source>
</evidence>
<dbReference type="PANTHER" id="PTHR22914">
    <property type="entry name" value="CHITIN SYNTHASE"/>
    <property type="match status" value="1"/>
</dbReference>
<protein>
    <recommendedName>
        <fullName evidence="2">chitin synthase</fullName>
        <ecNumber evidence="2">2.4.1.16</ecNumber>
    </recommendedName>
</protein>
<accession>A0A167ECN1</accession>
<dbReference type="Pfam" id="PF22997">
    <property type="entry name" value="CHS4"/>
    <property type="match status" value="1"/>
</dbReference>
<feature type="compositionally biased region" description="Polar residues" evidence="10">
    <location>
        <begin position="1222"/>
        <end position="1238"/>
    </location>
</feature>
<dbReference type="RefSeq" id="XP_018736387.1">
    <property type="nucleotide sequence ID" value="XM_018881961.1"/>
</dbReference>
<gene>
    <name evidence="13" type="primary">CHS3</name>
    <name evidence="13" type="ORF">AWJ20_4861</name>
</gene>
<dbReference type="GO" id="GO:0030428">
    <property type="term" value="C:cell septum"/>
    <property type="evidence" value="ECO:0007669"/>
    <property type="project" value="TreeGrafter"/>
</dbReference>
<dbReference type="GO" id="GO:0000131">
    <property type="term" value="C:incipient cellular bud site"/>
    <property type="evidence" value="ECO:0007669"/>
    <property type="project" value="EnsemblFungi"/>
</dbReference>
<dbReference type="AlphaFoldDB" id="A0A167ECN1"/>
<dbReference type="GO" id="GO:0030476">
    <property type="term" value="P:ascospore wall assembly"/>
    <property type="evidence" value="ECO:0007669"/>
    <property type="project" value="EnsemblFungi"/>
</dbReference>
<dbReference type="KEGG" id="slb:AWJ20_4861"/>
<dbReference type="InterPro" id="IPR054295">
    <property type="entry name" value="CHS4-like_dom"/>
</dbReference>